<organism evidence="4 5">
    <name type="scientific">Paenibacillus agricola</name>
    <dbReference type="NCBI Taxonomy" id="2716264"/>
    <lineage>
        <taxon>Bacteria</taxon>
        <taxon>Bacillati</taxon>
        <taxon>Bacillota</taxon>
        <taxon>Bacilli</taxon>
        <taxon>Bacillales</taxon>
        <taxon>Paenibacillaceae</taxon>
        <taxon>Paenibacillus</taxon>
    </lineage>
</organism>
<comment type="caution">
    <text evidence="4">The sequence shown here is derived from an EMBL/GenBank/DDBJ whole genome shotgun (WGS) entry which is preliminary data.</text>
</comment>
<dbReference type="RefSeq" id="WP_166153312.1">
    <property type="nucleotide sequence ID" value="NZ_JAAOIW010000010.1"/>
</dbReference>
<keyword evidence="5" id="KW-1185">Reference proteome</keyword>
<dbReference type="Pfam" id="PF20014">
    <property type="entry name" value="GAP1-M"/>
    <property type="match status" value="1"/>
</dbReference>
<feature type="domain" description="Cadherin-like beta-sandwich-like" evidence="1">
    <location>
        <begin position="809"/>
        <end position="866"/>
    </location>
</feature>
<dbReference type="Pfam" id="PF12733">
    <property type="entry name" value="Cadherin-like"/>
    <property type="match status" value="1"/>
</dbReference>
<dbReference type="InterPro" id="IPR045402">
    <property type="entry name" value="GAP1-N2"/>
</dbReference>
<proteinExistence type="predicted"/>
<evidence type="ECO:0000259" key="1">
    <source>
        <dbReference type="Pfam" id="PF12733"/>
    </source>
</evidence>
<evidence type="ECO:0000259" key="2">
    <source>
        <dbReference type="Pfam" id="PF20013"/>
    </source>
</evidence>
<dbReference type="InterPro" id="IPR045401">
    <property type="entry name" value="GAP1-M"/>
</dbReference>
<gene>
    <name evidence="4" type="ORF">G9U52_24665</name>
</gene>
<evidence type="ECO:0000259" key="3">
    <source>
        <dbReference type="Pfam" id="PF20014"/>
    </source>
</evidence>
<reference evidence="4" key="1">
    <citation type="submission" date="2020-03" db="EMBL/GenBank/DDBJ databases">
        <title>Draft sequencing of Paenibacilllus sp. S3N08.</title>
        <authorList>
            <person name="Kim D.-U."/>
        </authorList>
    </citation>
    <scope>NUCLEOTIDE SEQUENCE</scope>
    <source>
        <strain evidence="4">S3N08</strain>
    </source>
</reference>
<protein>
    <submittedName>
        <fullName evidence="4">Cadherin-like beta sandwich domain-containing protein</fullName>
    </submittedName>
</protein>
<accession>A0ABX0JE81</accession>
<dbReference type="Pfam" id="PF20013">
    <property type="entry name" value="GAP1-N2"/>
    <property type="match status" value="1"/>
</dbReference>
<dbReference type="InterPro" id="IPR025883">
    <property type="entry name" value="Cadherin-like_domain"/>
</dbReference>
<sequence length="965" mass="110234">MMDERKAIQQQYFTRDREGVFRTSEGFDTVAKSEGLDVAFIKTTLNPFCIYKAPKELLGRGEEDVSLYPESLVVFHADNGDMVIGRSCFVGADFTGQRSASFTHQFIVPKERKEQFLRNPERLLQIRSFQSAYDIRAGKVLPELDDIEYDPAARNGGIDQTEQLLTRLRIDQTRFQQLVYTVMSSVTNKKKVYIVLDTHVVDSAELAKQLLQLIYNSLPYATRRQLGFMTFSSEPEGKQGLHIIFVEKGGIRQPDRNIEREHLFDFPNNRFIHNELPAQEHKYLDFIWQHRHSPDQLDPLFEFCDEALQGTHSNTTLRVQSYDELFTLYEIEQGNHALYEANRAAAMQAIATYANAETIQQKNRLNQLFITLLRKDAMDATILPDADYIKSLLQYYAFADEGVRKLVNTCFVLFISRAASRSDDEGMAEAAHLFDQLLGQDHMFDAVMSGLHGHQAGTAERYVAYRMEKAGGVKALIEEIRFWIQHGESMVQQRFFTNEVLKKVKRLLQTDTVIKQVEAANTLYRYFDELPERANKPQYEDFCGQLKLEIRLELLESLKPASLEYEEIVQLGFMLEKTDQELNSHLDSRQRLTMHLLSTIYKILLMAKKEDSELVKAIDRLDTLDLERVQEALKKLLFSRIAPEHFSKIVYAFYRPSLGRNSGYVAEFDYYGLLEYLMEKGRDMVYDFLVWSAEDSRFLNPKQGIDANYRAALSKFFDIHAPRAFRDKDIKQKLMATQNDSFIAFYKVVKLRQSEEWVRFLVKNKRLLTRSVLSLLGLIVLLVVFRSPLMMLIAYIGPAPVLVVEAMPIDNNASTVTLQATADEADSNVQLFINGEFIGNGKGSKTVELQDGNNVFEFKAVNRGGKASEVVRKELTYAMPAPIVTIEALPEVTRNSTITIKVGAADVHDPSPTLYINGEAAGQSSVTKTVDLKPGENMIEIKATNKRGKTSEPILKKIKYEPAVK</sequence>
<feature type="domain" description="GTPase-associated protein 1 middle" evidence="3">
    <location>
        <begin position="164"/>
        <end position="267"/>
    </location>
</feature>
<dbReference type="Gene3D" id="2.60.40.10">
    <property type="entry name" value="Immunoglobulins"/>
    <property type="match status" value="2"/>
</dbReference>
<evidence type="ECO:0000313" key="5">
    <source>
        <dbReference type="Proteomes" id="UP001165962"/>
    </source>
</evidence>
<name>A0ABX0JE81_9BACL</name>
<evidence type="ECO:0000313" key="4">
    <source>
        <dbReference type="EMBL" id="NHN33013.1"/>
    </source>
</evidence>
<dbReference type="InterPro" id="IPR013783">
    <property type="entry name" value="Ig-like_fold"/>
</dbReference>
<dbReference type="Proteomes" id="UP001165962">
    <property type="component" value="Unassembled WGS sequence"/>
</dbReference>
<dbReference type="EMBL" id="JAAOIW010000010">
    <property type="protein sequence ID" value="NHN33013.1"/>
    <property type="molecule type" value="Genomic_DNA"/>
</dbReference>
<feature type="domain" description="GTPase-associated protein 1 N-terminal" evidence="2">
    <location>
        <begin position="8"/>
        <end position="146"/>
    </location>
</feature>